<dbReference type="InterPro" id="IPR036388">
    <property type="entry name" value="WH-like_DNA-bd_sf"/>
</dbReference>
<evidence type="ECO:0000313" key="6">
    <source>
        <dbReference type="Proteomes" id="UP000250434"/>
    </source>
</evidence>
<sequence length="253" mass="27203">MIDRASGLPAYRQVADELRKKINAGEYRPGDKLPSERVLVDTYQVSRITIREAVGLLRAEGLVSAEHGKGVFIRPPQKVERLSRSRLSRAARSAGQAAFLADAASNRFTPAVEVDIRVEAATTEVAQVLGIGEGDEVLVRERVMSADGQPIQLATSRLPRSITAGTAIEQTDTGPGGTYARLEEAGHTLAHFSETVGARMPTPDEASLLRLGAGTPILVVRRVAVDTEGAAVEVNDMRLAGDRYELAYEFPAD</sequence>
<dbReference type="SMART" id="SM00345">
    <property type="entry name" value="HTH_GNTR"/>
    <property type="match status" value="1"/>
</dbReference>
<dbReference type="PANTHER" id="PTHR44846">
    <property type="entry name" value="MANNOSYL-D-GLYCERATE TRANSPORT/METABOLISM SYSTEM REPRESSOR MNGR-RELATED"/>
    <property type="match status" value="1"/>
</dbReference>
<evidence type="ECO:0000259" key="4">
    <source>
        <dbReference type="PROSITE" id="PS50949"/>
    </source>
</evidence>
<dbReference type="GO" id="GO:0045892">
    <property type="term" value="P:negative regulation of DNA-templated transcription"/>
    <property type="evidence" value="ECO:0007669"/>
    <property type="project" value="TreeGrafter"/>
</dbReference>
<dbReference type="PANTHER" id="PTHR44846:SF17">
    <property type="entry name" value="GNTR-FAMILY TRANSCRIPTIONAL REGULATOR"/>
    <property type="match status" value="1"/>
</dbReference>
<dbReference type="InterPro" id="IPR050679">
    <property type="entry name" value="Bact_HTH_transcr_reg"/>
</dbReference>
<dbReference type="OrthoDB" id="3615556at2"/>
<dbReference type="CDD" id="cd07377">
    <property type="entry name" value="WHTH_GntR"/>
    <property type="match status" value="1"/>
</dbReference>
<keyword evidence="3" id="KW-0804">Transcription</keyword>
<keyword evidence="1" id="KW-0805">Transcription regulation</keyword>
<organism evidence="5 6">
    <name type="scientific">Amycolatopsis albispora</name>
    <dbReference type="NCBI Taxonomy" id="1804986"/>
    <lineage>
        <taxon>Bacteria</taxon>
        <taxon>Bacillati</taxon>
        <taxon>Actinomycetota</taxon>
        <taxon>Actinomycetes</taxon>
        <taxon>Pseudonocardiales</taxon>
        <taxon>Pseudonocardiaceae</taxon>
        <taxon>Amycolatopsis</taxon>
    </lineage>
</organism>
<evidence type="ECO:0000256" key="3">
    <source>
        <dbReference type="ARBA" id="ARBA00023163"/>
    </source>
</evidence>
<dbReference type="EMBL" id="CP015163">
    <property type="protein sequence ID" value="AXB46430.1"/>
    <property type="molecule type" value="Genomic_DNA"/>
</dbReference>
<dbReference type="Pfam" id="PF07702">
    <property type="entry name" value="UTRA"/>
    <property type="match status" value="1"/>
</dbReference>
<reference evidence="5 6" key="1">
    <citation type="submission" date="2016-04" db="EMBL/GenBank/DDBJ databases">
        <title>Complete genome sequence and analysis of deep-sea sediment isolate, Amycolatopsis sp. WP1.</title>
        <authorList>
            <person name="Wang H."/>
            <person name="Chen S."/>
            <person name="Wu Q."/>
        </authorList>
    </citation>
    <scope>NUCLEOTIDE SEQUENCE [LARGE SCALE GENOMIC DNA]</scope>
    <source>
        <strain evidence="5 6">WP1</strain>
    </source>
</reference>
<dbReference type="PROSITE" id="PS50949">
    <property type="entry name" value="HTH_GNTR"/>
    <property type="match status" value="1"/>
</dbReference>
<dbReference type="InterPro" id="IPR000524">
    <property type="entry name" value="Tscrpt_reg_HTH_GntR"/>
</dbReference>
<dbReference type="Gene3D" id="1.10.10.10">
    <property type="entry name" value="Winged helix-like DNA-binding domain superfamily/Winged helix DNA-binding domain"/>
    <property type="match status" value="1"/>
</dbReference>
<dbReference type="Proteomes" id="UP000250434">
    <property type="component" value="Chromosome"/>
</dbReference>
<dbReference type="GO" id="GO:0003700">
    <property type="term" value="F:DNA-binding transcription factor activity"/>
    <property type="evidence" value="ECO:0007669"/>
    <property type="project" value="InterPro"/>
</dbReference>
<dbReference type="Pfam" id="PF00392">
    <property type="entry name" value="GntR"/>
    <property type="match status" value="1"/>
</dbReference>
<name>A0A344LEF6_9PSEU</name>
<dbReference type="AlphaFoldDB" id="A0A344LEF6"/>
<dbReference type="InterPro" id="IPR028978">
    <property type="entry name" value="Chorismate_lyase_/UTRA_dom_sf"/>
</dbReference>
<dbReference type="InterPro" id="IPR036390">
    <property type="entry name" value="WH_DNA-bd_sf"/>
</dbReference>
<dbReference type="Gene3D" id="3.40.1410.10">
    <property type="entry name" value="Chorismate lyase-like"/>
    <property type="match status" value="1"/>
</dbReference>
<dbReference type="PRINTS" id="PR00035">
    <property type="entry name" value="HTHGNTR"/>
</dbReference>
<protein>
    <submittedName>
        <fullName evidence="5">Transcriptional regulator</fullName>
    </submittedName>
</protein>
<dbReference type="SUPFAM" id="SSF64288">
    <property type="entry name" value="Chorismate lyase-like"/>
    <property type="match status" value="1"/>
</dbReference>
<keyword evidence="6" id="KW-1185">Reference proteome</keyword>
<keyword evidence="2" id="KW-0238">DNA-binding</keyword>
<dbReference type="InterPro" id="IPR011663">
    <property type="entry name" value="UTRA"/>
</dbReference>
<dbReference type="GO" id="GO:0003677">
    <property type="term" value="F:DNA binding"/>
    <property type="evidence" value="ECO:0007669"/>
    <property type="project" value="UniProtKB-KW"/>
</dbReference>
<gene>
    <name evidence="5" type="ORF">A4R43_31520</name>
</gene>
<feature type="domain" description="HTH gntR-type" evidence="4">
    <location>
        <begin position="8"/>
        <end position="76"/>
    </location>
</feature>
<evidence type="ECO:0000313" key="5">
    <source>
        <dbReference type="EMBL" id="AXB46430.1"/>
    </source>
</evidence>
<dbReference type="RefSeq" id="WP_113695482.1">
    <property type="nucleotide sequence ID" value="NZ_CP015163.1"/>
</dbReference>
<accession>A0A344LEF6</accession>
<dbReference type="KEGG" id="aab:A4R43_31520"/>
<evidence type="ECO:0000256" key="2">
    <source>
        <dbReference type="ARBA" id="ARBA00023125"/>
    </source>
</evidence>
<dbReference type="SUPFAM" id="SSF46785">
    <property type="entry name" value="Winged helix' DNA-binding domain"/>
    <property type="match status" value="1"/>
</dbReference>
<evidence type="ECO:0000256" key="1">
    <source>
        <dbReference type="ARBA" id="ARBA00023015"/>
    </source>
</evidence>
<dbReference type="SMART" id="SM00866">
    <property type="entry name" value="UTRA"/>
    <property type="match status" value="1"/>
</dbReference>
<proteinExistence type="predicted"/>